<evidence type="ECO:0000256" key="1">
    <source>
        <dbReference type="SAM" id="MobiDB-lite"/>
    </source>
</evidence>
<evidence type="ECO:0000313" key="2">
    <source>
        <dbReference type="EMBL" id="QJA66313.1"/>
    </source>
</evidence>
<feature type="compositionally biased region" description="Basic and acidic residues" evidence="1">
    <location>
        <begin position="100"/>
        <end position="112"/>
    </location>
</feature>
<dbReference type="AlphaFoldDB" id="A0A6M3JLJ0"/>
<protein>
    <submittedName>
        <fullName evidence="3">Uncharacterized protein</fullName>
    </submittedName>
</protein>
<accession>A0A6M3JLJ0</accession>
<name>A0A6M3JLJ0_9ZZZZ</name>
<dbReference type="Pfam" id="PF23812">
    <property type="entry name" value="Phage_TAC_18"/>
    <property type="match status" value="1"/>
</dbReference>
<reference evidence="3" key="1">
    <citation type="submission" date="2020-03" db="EMBL/GenBank/DDBJ databases">
        <title>The deep terrestrial virosphere.</title>
        <authorList>
            <person name="Holmfeldt K."/>
            <person name="Nilsson E."/>
            <person name="Simone D."/>
            <person name="Lopez-Fernandez M."/>
            <person name="Wu X."/>
            <person name="de Brujin I."/>
            <person name="Lundin D."/>
            <person name="Andersson A."/>
            <person name="Bertilsson S."/>
            <person name="Dopson M."/>
        </authorList>
    </citation>
    <scope>NUCLEOTIDE SEQUENCE</scope>
    <source>
        <strain evidence="3">MM415A03599</strain>
        <strain evidence="2">MM415B00355</strain>
    </source>
</reference>
<gene>
    <name evidence="3" type="ORF">MM415A03599_0010</name>
    <name evidence="2" type="ORF">MM415B00355_0013</name>
</gene>
<dbReference type="EMBL" id="MT141553">
    <property type="protein sequence ID" value="QJA66313.1"/>
    <property type="molecule type" value="Genomic_DNA"/>
</dbReference>
<organism evidence="3">
    <name type="scientific">viral metagenome</name>
    <dbReference type="NCBI Taxonomy" id="1070528"/>
    <lineage>
        <taxon>unclassified sequences</taxon>
        <taxon>metagenomes</taxon>
        <taxon>organismal metagenomes</taxon>
    </lineage>
</organism>
<sequence length="123" mass="14682">MRHGRDRRLLRLYEVEARRGRRTPLEDAPVLIEPLMVYWRMWVELHPKRTVSQGWEGDVPGTEIDSWLDRHGFDDPEIRLEAHEILADLDHEYREILDEDRKDRRAEEERQRSIGAGRSAGRS</sequence>
<dbReference type="EMBL" id="MT141812">
    <property type="protein sequence ID" value="QJA70686.1"/>
    <property type="molecule type" value="Genomic_DNA"/>
</dbReference>
<feature type="region of interest" description="Disordered" evidence="1">
    <location>
        <begin position="100"/>
        <end position="123"/>
    </location>
</feature>
<evidence type="ECO:0000313" key="3">
    <source>
        <dbReference type="EMBL" id="QJA70686.1"/>
    </source>
</evidence>
<proteinExistence type="predicted"/>
<dbReference type="InterPro" id="IPR056919">
    <property type="entry name" value="Phage_TAC_18"/>
</dbReference>